<accession>A0AAW2EJ47</accession>
<protein>
    <submittedName>
        <fullName evidence="1">Uncharacterized protein</fullName>
    </submittedName>
</protein>
<sequence length="198" mass="23495">MVSFDSSRSPWIKSSRCNNRRRRLFSRRRGKRRERSSKLETVRDGPLPSALINFNLDLIRRLHYRDTRVRCPRIHVTETLPLNVIPSPAFNQEEVLSKKKNKIKKKKKINMGKKRQSAFDERRQSNWKRLDRLCREQPPGFARASYPFSGDWSSGRRHECVSLTNTASPAHSQARLATRYFRKTRHLILELITIFFIF</sequence>
<comment type="caution">
    <text evidence="1">The sequence shown here is derived from an EMBL/GenBank/DDBJ whole genome shotgun (WGS) entry which is preliminary data.</text>
</comment>
<proteinExistence type="predicted"/>
<organism evidence="1 2">
    <name type="scientific">Cardiocondyla obscurior</name>
    <dbReference type="NCBI Taxonomy" id="286306"/>
    <lineage>
        <taxon>Eukaryota</taxon>
        <taxon>Metazoa</taxon>
        <taxon>Ecdysozoa</taxon>
        <taxon>Arthropoda</taxon>
        <taxon>Hexapoda</taxon>
        <taxon>Insecta</taxon>
        <taxon>Pterygota</taxon>
        <taxon>Neoptera</taxon>
        <taxon>Endopterygota</taxon>
        <taxon>Hymenoptera</taxon>
        <taxon>Apocrita</taxon>
        <taxon>Aculeata</taxon>
        <taxon>Formicoidea</taxon>
        <taxon>Formicidae</taxon>
        <taxon>Myrmicinae</taxon>
        <taxon>Cardiocondyla</taxon>
    </lineage>
</organism>
<dbReference type="EMBL" id="JADYXP020000022">
    <property type="protein sequence ID" value="KAL0102935.1"/>
    <property type="molecule type" value="Genomic_DNA"/>
</dbReference>
<evidence type="ECO:0000313" key="1">
    <source>
        <dbReference type="EMBL" id="KAL0102935.1"/>
    </source>
</evidence>
<name>A0AAW2EJ47_9HYME</name>
<dbReference type="AlphaFoldDB" id="A0AAW2EJ47"/>
<keyword evidence="2" id="KW-1185">Reference proteome</keyword>
<reference evidence="1 2" key="1">
    <citation type="submission" date="2023-03" db="EMBL/GenBank/DDBJ databases">
        <title>High recombination rates correlate with genetic variation in Cardiocondyla obscurior ants.</title>
        <authorList>
            <person name="Errbii M."/>
        </authorList>
    </citation>
    <scope>NUCLEOTIDE SEQUENCE [LARGE SCALE GENOMIC DNA]</scope>
    <source>
        <strain evidence="1">Alpha-2009</strain>
        <tissue evidence="1">Whole body</tissue>
    </source>
</reference>
<evidence type="ECO:0000313" key="2">
    <source>
        <dbReference type="Proteomes" id="UP001430953"/>
    </source>
</evidence>
<gene>
    <name evidence="1" type="ORF">PUN28_018320</name>
</gene>
<dbReference type="Proteomes" id="UP001430953">
    <property type="component" value="Unassembled WGS sequence"/>
</dbReference>